<evidence type="ECO:0000259" key="7">
    <source>
        <dbReference type="PROSITE" id="PS50106"/>
    </source>
</evidence>
<dbReference type="InterPro" id="IPR001478">
    <property type="entry name" value="PDZ"/>
</dbReference>
<keyword evidence="3 5" id="KW-0378">Hydrolase</keyword>
<dbReference type="Pfam" id="PF17820">
    <property type="entry name" value="PDZ_6"/>
    <property type="match status" value="1"/>
</dbReference>
<evidence type="ECO:0000313" key="8">
    <source>
        <dbReference type="EMBL" id="PQJ09812.1"/>
    </source>
</evidence>
<dbReference type="GO" id="GO:0008236">
    <property type="term" value="F:serine-type peptidase activity"/>
    <property type="evidence" value="ECO:0007669"/>
    <property type="project" value="UniProtKB-KW"/>
</dbReference>
<dbReference type="PANTHER" id="PTHR32060">
    <property type="entry name" value="TAIL-SPECIFIC PROTEASE"/>
    <property type="match status" value="1"/>
</dbReference>
<dbReference type="AlphaFoldDB" id="A0A2S7SSB3"/>
<evidence type="ECO:0000256" key="3">
    <source>
        <dbReference type="ARBA" id="ARBA00022801"/>
    </source>
</evidence>
<keyword evidence="6" id="KW-0175">Coiled coil</keyword>
<feature type="coiled-coil region" evidence="6">
    <location>
        <begin position="648"/>
        <end position="682"/>
    </location>
</feature>
<keyword evidence="4 5" id="KW-0720">Serine protease</keyword>
<dbReference type="GO" id="GO:0004175">
    <property type="term" value="F:endopeptidase activity"/>
    <property type="evidence" value="ECO:0007669"/>
    <property type="project" value="TreeGrafter"/>
</dbReference>
<evidence type="ECO:0000313" key="9">
    <source>
        <dbReference type="Proteomes" id="UP000239872"/>
    </source>
</evidence>
<proteinExistence type="inferred from homology"/>
<dbReference type="InterPro" id="IPR040573">
    <property type="entry name" value="TSP_N"/>
</dbReference>
<dbReference type="SUPFAM" id="SSF50156">
    <property type="entry name" value="PDZ domain-like"/>
    <property type="match status" value="1"/>
</dbReference>
<dbReference type="Gene3D" id="3.90.226.10">
    <property type="entry name" value="2-enoyl-CoA Hydratase, Chain A, domain 1"/>
    <property type="match status" value="1"/>
</dbReference>
<comment type="caution">
    <text evidence="8">The sequence shown here is derived from an EMBL/GenBank/DDBJ whole genome shotgun (WGS) entry which is preliminary data.</text>
</comment>
<dbReference type="InterPro" id="IPR029045">
    <property type="entry name" value="ClpP/crotonase-like_dom_sf"/>
</dbReference>
<dbReference type="InterPro" id="IPR041489">
    <property type="entry name" value="PDZ_6"/>
</dbReference>
<evidence type="ECO:0000256" key="2">
    <source>
        <dbReference type="ARBA" id="ARBA00022670"/>
    </source>
</evidence>
<accession>A0A2S7SSB3</accession>
<organism evidence="8 9">
    <name type="scientific">Flavipsychrobacter stenotrophus</name>
    <dbReference type="NCBI Taxonomy" id="2077091"/>
    <lineage>
        <taxon>Bacteria</taxon>
        <taxon>Pseudomonadati</taxon>
        <taxon>Bacteroidota</taxon>
        <taxon>Chitinophagia</taxon>
        <taxon>Chitinophagales</taxon>
        <taxon>Chitinophagaceae</taxon>
        <taxon>Flavipsychrobacter</taxon>
    </lineage>
</organism>
<sequence length="732" mass="82211">MLKFMKNKILIPLLILGVLAAFFSFKYSGRNSRSLDDKRKLVIETVMAALQHEHFSPRPIDDTFSSRVYNRMMDYFDYSKMYFTRQDAQKLGAFEFKIDDQIKAGSIEFFDSFDAIYQRRIASSEKYYQDILAKPFTFTSDDRLQMDAKKEPYANGEAGITERWREVLKYRVLEKYVDLKDAQDKKVKDSADYKKKTDAELEAQAREDTKKLYQRLYKQMHKMKDDDRFTAFVNAIAETEDPHTSYFPPADKTNFDVSMSGSFFGIGAKLRENPDNGKIMITDIITGSPSWKQGELKAEDEIIKVAQGDKTPVDVQGYDINDVIKLIRGPKGTEVRLTVKRPDNTIKVIPILRDVINIEETFAKSAIINTKEGRVGYIYLPEFYADFNHTSGRRCATDVLEEVKKLKAEGVTGMILDLRNNGGGSLGDVVEMAGIFVGRGPIVQVKNSNSSVTTLRSSITDTAIYSGPFAIMVNQNSASASEILAAAMQDYNRAVIVGAPTYGKGTVQKLLPLDEMLNPMTRMQLANDTSNTEPSIGSLKLTMEKFYRVNGGSTQLKGVVPDIALPDAYAFLDDEDMGERKNKAALPYDEIPAAAIKSSNAVVNVGQLAAVSKSRVANNPTFNLIEQTAASRKKKMDNNTVSLNEKTYRKEQEEATAISKKLEEIQKKATNLEMSNLAADKERINIDTVSINKNKDWLKNVSKDVYIGETVNILSDLAKSTMKMSVNKQRMN</sequence>
<reference evidence="8 9" key="1">
    <citation type="submission" date="2018-01" db="EMBL/GenBank/DDBJ databases">
        <title>A novel member of the phylum Bacteroidetes isolated from glacier ice.</title>
        <authorList>
            <person name="Liu Q."/>
            <person name="Xin Y.-H."/>
        </authorList>
    </citation>
    <scope>NUCLEOTIDE SEQUENCE [LARGE SCALE GENOMIC DNA]</scope>
    <source>
        <strain evidence="8 9">RB1R16</strain>
    </source>
</reference>
<dbReference type="SMART" id="SM00245">
    <property type="entry name" value="TSPc"/>
    <property type="match status" value="1"/>
</dbReference>
<protein>
    <submittedName>
        <fullName evidence="8">Tail-specific protease</fullName>
    </submittedName>
</protein>
<dbReference type="InterPro" id="IPR020992">
    <property type="entry name" value="Tail_Prtase_C"/>
</dbReference>
<gene>
    <name evidence="8" type="ORF">CJD36_017970</name>
</gene>
<name>A0A2S7SSB3_9BACT</name>
<dbReference type="SMART" id="SM00228">
    <property type="entry name" value="PDZ"/>
    <property type="match status" value="1"/>
</dbReference>
<dbReference type="CDD" id="cd06782">
    <property type="entry name" value="cpPDZ_CPP-like"/>
    <property type="match status" value="1"/>
</dbReference>
<dbReference type="Proteomes" id="UP000239872">
    <property type="component" value="Unassembled WGS sequence"/>
</dbReference>
<evidence type="ECO:0000256" key="6">
    <source>
        <dbReference type="SAM" id="Coils"/>
    </source>
</evidence>
<dbReference type="CDD" id="cd07560">
    <property type="entry name" value="Peptidase_S41_CPP"/>
    <property type="match status" value="1"/>
</dbReference>
<dbReference type="GO" id="GO:0030288">
    <property type="term" value="C:outer membrane-bounded periplasmic space"/>
    <property type="evidence" value="ECO:0007669"/>
    <property type="project" value="TreeGrafter"/>
</dbReference>
<dbReference type="SUPFAM" id="SSF52096">
    <property type="entry name" value="ClpP/crotonase"/>
    <property type="match status" value="1"/>
</dbReference>
<keyword evidence="9" id="KW-1185">Reference proteome</keyword>
<keyword evidence="2 5" id="KW-0645">Protease</keyword>
<dbReference type="InterPro" id="IPR036034">
    <property type="entry name" value="PDZ_sf"/>
</dbReference>
<dbReference type="Pfam" id="PF11818">
    <property type="entry name" value="DUF3340"/>
    <property type="match status" value="1"/>
</dbReference>
<dbReference type="Pfam" id="PF17804">
    <property type="entry name" value="TSP_NTD"/>
    <property type="match status" value="1"/>
</dbReference>
<dbReference type="Pfam" id="PF03572">
    <property type="entry name" value="Peptidase_S41"/>
    <property type="match status" value="1"/>
</dbReference>
<dbReference type="PANTHER" id="PTHR32060:SF22">
    <property type="entry name" value="CARBOXYL-TERMINAL-PROCESSING PEPTIDASE 3, CHLOROPLASTIC"/>
    <property type="match status" value="1"/>
</dbReference>
<dbReference type="Gene3D" id="2.30.42.10">
    <property type="match status" value="1"/>
</dbReference>
<evidence type="ECO:0000256" key="1">
    <source>
        <dbReference type="ARBA" id="ARBA00009179"/>
    </source>
</evidence>
<dbReference type="GO" id="GO:0007165">
    <property type="term" value="P:signal transduction"/>
    <property type="evidence" value="ECO:0007669"/>
    <property type="project" value="TreeGrafter"/>
</dbReference>
<feature type="domain" description="PDZ" evidence="7">
    <location>
        <begin position="252"/>
        <end position="328"/>
    </location>
</feature>
<comment type="similarity">
    <text evidence="1 5">Belongs to the peptidase S41A family.</text>
</comment>
<dbReference type="InterPro" id="IPR004447">
    <property type="entry name" value="Peptidase_S41A"/>
</dbReference>
<dbReference type="InterPro" id="IPR005151">
    <property type="entry name" value="Tail-specific_protease"/>
</dbReference>
<dbReference type="NCBIfam" id="TIGR00225">
    <property type="entry name" value="prc"/>
    <property type="match status" value="1"/>
</dbReference>
<dbReference type="GO" id="GO:0006508">
    <property type="term" value="P:proteolysis"/>
    <property type="evidence" value="ECO:0007669"/>
    <property type="project" value="UniProtKB-KW"/>
</dbReference>
<evidence type="ECO:0000256" key="4">
    <source>
        <dbReference type="ARBA" id="ARBA00022825"/>
    </source>
</evidence>
<dbReference type="PROSITE" id="PS50106">
    <property type="entry name" value="PDZ"/>
    <property type="match status" value="1"/>
</dbReference>
<evidence type="ECO:0000256" key="5">
    <source>
        <dbReference type="RuleBase" id="RU004404"/>
    </source>
</evidence>
<dbReference type="EMBL" id="PPSL01000005">
    <property type="protein sequence ID" value="PQJ09812.1"/>
    <property type="molecule type" value="Genomic_DNA"/>
</dbReference>